<dbReference type="SUPFAM" id="SSF103473">
    <property type="entry name" value="MFS general substrate transporter"/>
    <property type="match status" value="1"/>
</dbReference>
<evidence type="ECO:0000259" key="8">
    <source>
        <dbReference type="PROSITE" id="PS50850"/>
    </source>
</evidence>
<dbReference type="PANTHER" id="PTHR43414:SF6">
    <property type="entry name" value="MULTIDRUG RESISTANCE PROTEIN MDTG"/>
    <property type="match status" value="1"/>
</dbReference>
<keyword evidence="5 7" id="KW-1133">Transmembrane helix</keyword>
<keyword evidence="3" id="KW-1003">Cell membrane</keyword>
<accession>A0ABT8E8T1</accession>
<feature type="domain" description="Major facilitator superfamily (MFS) profile" evidence="8">
    <location>
        <begin position="1"/>
        <end position="190"/>
    </location>
</feature>
<keyword evidence="6 7" id="KW-0472">Membrane</keyword>
<sequence>MTYKQLIRSQSIMITASSIAFPFYLLLLRNLGDSYSQFGWAYGLFALTSAIFHPLIGSWSDRFGDRALLLIYAWGMAVLMLLVPVLSETWHVYVIQILMGLLGAVQKTTEKTAISRHTEKNDTGKKVGHYHLWTSIWAALAIILTGYMVDFLTIGALFYLTSLLYLIGGFILWKRPADDESLRKRHEKAV</sequence>
<proteinExistence type="predicted"/>
<dbReference type="InterPro" id="IPR036259">
    <property type="entry name" value="MFS_trans_sf"/>
</dbReference>
<dbReference type="RefSeq" id="WP_290400352.1">
    <property type="nucleotide sequence ID" value="NZ_JAUHLN010000002.1"/>
</dbReference>
<evidence type="ECO:0000256" key="7">
    <source>
        <dbReference type="SAM" id="Phobius"/>
    </source>
</evidence>
<feature type="transmembrane region" description="Helical" evidence="7">
    <location>
        <begin position="68"/>
        <end position="86"/>
    </location>
</feature>
<evidence type="ECO:0000313" key="10">
    <source>
        <dbReference type="Proteomes" id="UP001168694"/>
    </source>
</evidence>
<gene>
    <name evidence="9" type="ORF">QYF49_14930</name>
</gene>
<evidence type="ECO:0000313" key="9">
    <source>
        <dbReference type="EMBL" id="MDN4074285.1"/>
    </source>
</evidence>
<evidence type="ECO:0000256" key="1">
    <source>
        <dbReference type="ARBA" id="ARBA00004651"/>
    </source>
</evidence>
<evidence type="ECO:0000256" key="2">
    <source>
        <dbReference type="ARBA" id="ARBA00022448"/>
    </source>
</evidence>
<keyword evidence="4 7" id="KW-0812">Transmembrane</keyword>
<protein>
    <submittedName>
        <fullName evidence="9">MFS transporter</fullName>
    </submittedName>
</protein>
<evidence type="ECO:0000256" key="6">
    <source>
        <dbReference type="ARBA" id="ARBA00023136"/>
    </source>
</evidence>
<dbReference type="InterPro" id="IPR011701">
    <property type="entry name" value="MFS"/>
</dbReference>
<evidence type="ECO:0000256" key="3">
    <source>
        <dbReference type="ARBA" id="ARBA00022475"/>
    </source>
</evidence>
<keyword evidence="10" id="KW-1185">Reference proteome</keyword>
<dbReference type="Proteomes" id="UP001168694">
    <property type="component" value="Unassembled WGS sequence"/>
</dbReference>
<name>A0ABT8E8T1_9BACL</name>
<feature type="transmembrane region" description="Helical" evidence="7">
    <location>
        <begin position="12"/>
        <end position="32"/>
    </location>
</feature>
<dbReference type="PANTHER" id="PTHR43414">
    <property type="entry name" value="MULTIDRUG RESISTANCE PROTEIN MDTG"/>
    <property type="match status" value="1"/>
</dbReference>
<feature type="transmembrane region" description="Helical" evidence="7">
    <location>
        <begin position="154"/>
        <end position="173"/>
    </location>
</feature>
<feature type="transmembrane region" description="Helical" evidence="7">
    <location>
        <begin position="38"/>
        <end position="56"/>
    </location>
</feature>
<dbReference type="PROSITE" id="PS50850">
    <property type="entry name" value="MFS"/>
    <property type="match status" value="1"/>
</dbReference>
<reference evidence="9" key="1">
    <citation type="submission" date="2023-06" db="EMBL/GenBank/DDBJ databases">
        <title>Draft Genome Sequences of Representative Paenibacillus Polymyxa, Bacillus cereus, Fictibacillus sp., and Brevibacillus agri Strains Isolated from Amazonian Dark Earth.</title>
        <authorList>
            <person name="Pellegrinetti T.A."/>
            <person name="Cunha I.C.M."/>
            <person name="Chaves M.G."/>
            <person name="Freitas A.S."/>
            <person name="Silva A.V.R."/>
            <person name="Tsai S.M."/>
            <person name="Mendes L.W."/>
        </authorList>
    </citation>
    <scope>NUCLEOTIDE SEQUENCE</scope>
    <source>
        <strain evidence="9">CENA-BCM004</strain>
    </source>
</reference>
<evidence type="ECO:0000256" key="4">
    <source>
        <dbReference type="ARBA" id="ARBA00022692"/>
    </source>
</evidence>
<organism evidence="9 10">
    <name type="scientific">Fictibacillus terranigra</name>
    <dbReference type="NCBI Taxonomy" id="3058424"/>
    <lineage>
        <taxon>Bacteria</taxon>
        <taxon>Bacillati</taxon>
        <taxon>Bacillota</taxon>
        <taxon>Bacilli</taxon>
        <taxon>Bacillales</taxon>
        <taxon>Fictibacillaceae</taxon>
        <taxon>Fictibacillus</taxon>
    </lineage>
</organism>
<comment type="caution">
    <text evidence="9">The sequence shown here is derived from an EMBL/GenBank/DDBJ whole genome shotgun (WGS) entry which is preliminary data.</text>
</comment>
<dbReference type="EMBL" id="JAUHLN010000002">
    <property type="protein sequence ID" value="MDN4074285.1"/>
    <property type="molecule type" value="Genomic_DNA"/>
</dbReference>
<feature type="transmembrane region" description="Helical" evidence="7">
    <location>
        <begin position="130"/>
        <end position="148"/>
    </location>
</feature>
<comment type="subcellular location">
    <subcellularLocation>
        <location evidence="1">Cell membrane</location>
        <topology evidence="1">Multi-pass membrane protein</topology>
    </subcellularLocation>
</comment>
<dbReference type="Gene3D" id="1.20.1250.20">
    <property type="entry name" value="MFS general substrate transporter like domains"/>
    <property type="match status" value="1"/>
</dbReference>
<dbReference type="InterPro" id="IPR020846">
    <property type="entry name" value="MFS_dom"/>
</dbReference>
<keyword evidence="2" id="KW-0813">Transport</keyword>
<evidence type="ECO:0000256" key="5">
    <source>
        <dbReference type="ARBA" id="ARBA00022989"/>
    </source>
</evidence>
<dbReference type="Pfam" id="PF07690">
    <property type="entry name" value="MFS_1"/>
    <property type="match status" value="1"/>
</dbReference>
<feature type="transmembrane region" description="Helical" evidence="7">
    <location>
        <begin position="92"/>
        <end position="109"/>
    </location>
</feature>